<dbReference type="Proteomes" id="UP000594513">
    <property type="component" value="Chromosome"/>
</dbReference>
<reference evidence="1" key="2">
    <citation type="submission" date="2016-07" db="EMBL/GenBank/DDBJ databases">
        <title>Comparative genomics of the Campylobacter concisus group.</title>
        <authorList>
            <person name="Miller W.G."/>
            <person name="Yee E."/>
            <person name="Chapman M.H."/>
            <person name="Huynh S."/>
            <person name="Bono J.L."/>
            <person name="On S.L.W."/>
            <person name="StLeger J."/>
            <person name="Foster G."/>
            <person name="Parker C.T."/>
        </authorList>
    </citation>
    <scope>NUCLEOTIDE SEQUENCE</scope>
    <source>
        <strain evidence="1">ATCC 33237</strain>
    </source>
</reference>
<evidence type="ECO:0000313" key="5">
    <source>
        <dbReference type="Proteomes" id="UP000066049"/>
    </source>
</evidence>
<evidence type="ECO:0000313" key="3">
    <source>
        <dbReference type="EMBL" id="QPH84659.1"/>
    </source>
</evidence>
<evidence type="ECO:0000313" key="6">
    <source>
        <dbReference type="Proteomes" id="UP000192671"/>
    </source>
</evidence>
<dbReference type="EMBL" id="CP012541">
    <property type="protein sequence ID" value="ALF47856.1"/>
    <property type="molecule type" value="Genomic_DNA"/>
</dbReference>
<evidence type="ECO:0000313" key="2">
    <source>
        <dbReference type="EMBL" id="ORI09136.1"/>
    </source>
</evidence>
<reference evidence="3" key="5">
    <citation type="submission" date="2020-02" db="EMBL/GenBank/DDBJ databases">
        <title>Analysis of Completed Campylobacter concisus Genomes Identified Genomospecies Features, Novel plasmids and Their Association with Severe Ulcerative Colitis.</title>
        <authorList>
            <person name="Zhang L."/>
        </authorList>
    </citation>
    <scope>NUCLEOTIDE SEQUENCE</scope>
    <source>
        <strain evidence="3">P10CDO-S2</strain>
        <strain evidence="4">P27CDO-S2</strain>
    </source>
</reference>
<reference evidence="2 6" key="3">
    <citation type="journal article" date="2017" name="Gene Rep">
        <title>The ribosomal RNA operon (rrn) of Campylobacter concisus supports molecular typing to genomospecies level.</title>
        <authorList>
            <person name="Huq M."/>
            <person name="Van T.T.H."/>
            <person name="Gurtler V."/>
            <person name="Elshagmani E."/>
            <person name="Allemailem K.S."/>
            <person name="Smooker P.M."/>
            <person name="Istivan T.S."/>
        </authorList>
    </citation>
    <scope>NUCLEOTIDE SEQUENCE [LARGE SCALE GENOMIC DNA]</scope>
    <source>
        <strain evidence="2 6">RCH 26</strain>
    </source>
</reference>
<dbReference type="AlphaFoldDB" id="A0A0M4TMK7"/>
<evidence type="ECO:0000313" key="4">
    <source>
        <dbReference type="EMBL" id="QPH86502.1"/>
    </source>
</evidence>
<reference evidence="7 8" key="4">
    <citation type="journal article" date="2018" name="Emerg. Microbes Infect.">
        <title>Genomic analysis of oral Campylobacter concisus strains identified a potential bacterial molecular marker associated with active Crohn's disease.</title>
        <authorList>
            <person name="Liu F."/>
            <person name="Ma R."/>
            <person name="Tay C.Y.A."/>
            <person name="Octavia S."/>
            <person name="Lan R."/>
            <person name="Chung H.K.L."/>
            <person name="Riordan S.M."/>
            <person name="Grimm M.C."/>
            <person name="Leong R.W."/>
            <person name="Tanaka M.M."/>
            <person name="Connor S."/>
            <person name="Zhang L."/>
        </authorList>
    </citation>
    <scope>NUCLEOTIDE SEQUENCE [LARGE SCALE GENOMIC DNA]</scope>
    <source>
        <strain evidence="3 8">P10CDO-S2</strain>
        <strain evidence="4 7">P27CDO-S2</strain>
    </source>
</reference>
<gene>
    <name evidence="2" type="ORF">A3835_01075</name>
    <name evidence="1" type="ORF">CCON33237_1189</name>
    <name evidence="3" type="ORF">CVT06_06015</name>
    <name evidence="4" type="ORF">CVT17_05770</name>
</gene>
<dbReference type="EMBL" id="LVWL01000012">
    <property type="protein sequence ID" value="ORI09136.1"/>
    <property type="molecule type" value="Genomic_DNA"/>
</dbReference>
<accession>A0A0M4TMK7</accession>
<dbReference type="RefSeq" id="WP_054196819.1">
    <property type="nucleotide sequence ID" value="NZ_CABMKQ010000057.1"/>
</dbReference>
<proteinExistence type="predicted"/>
<reference evidence="5" key="1">
    <citation type="submission" date="2015-08" db="EMBL/GenBank/DDBJ databases">
        <title>Comparative genomics of the Campylobacter concisus group.</title>
        <authorList>
            <person name="Miller W.G."/>
            <person name="Yee E."/>
            <person name="Chapman M.H."/>
            <person name="Huynh S."/>
            <person name="Bono J.L."/>
            <person name="On S.L.W."/>
            <person name="St Leger J."/>
            <person name="Foster G."/>
            <person name="Parker C.T."/>
        </authorList>
    </citation>
    <scope>NUCLEOTIDE SEQUENCE [LARGE SCALE GENOMIC DNA]</scope>
    <source>
        <strain evidence="5">ATCC 33237</strain>
    </source>
</reference>
<dbReference type="Proteomes" id="UP000594630">
    <property type="component" value="Chromosome"/>
</dbReference>
<sequence length="78" mass="9225">MKKITLTISSRDYTITLDDDFAKFFEDDWQNLMGGRQFIEPKELLNAFIEKCYENYAVIKAVKNLTGNVDEILKREER</sequence>
<dbReference type="PATRIC" id="fig|199.248.peg.1227"/>
<dbReference type="OrthoDB" id="5373199at2"/>
<evidence type="ECO:0000313" key="7">
    <source>
        <dbReference type="Proteomes" id="UP000594513"/>
    </source>
</evidence>
<evidence type="ECO:0000313" key="8">
    <source>
        <dbReference type="Proteomes" id="UP000594630"/>
    </source>
</evidence>
<dbReference type="EMBL" id="CP049274">
    <property type="protein sequence ID" value="QPH84659.1"/>
    <property type="molecule type" value="Genomic_DNA"/>
</dbReference>
<dbReference type="GeneID" id="28662863"/>
<name>A0A0M4TMK7_9BACT</name>
<dbReference type="EMBL" id="CP049272">
    <property type="protein sequence ID" value="QPH86502.1"/>
    <property type="molecule type" value="Genomic_DNA"/>
</dbReference>
<dbReference type="Proteomes" id="UP000192671">
    <property type="component" value="Unassembled WGS sequence"/>
</dbReference>
<dbReference type="KEGG" id="ccoc:CCON33237_1189"/>
<dbReference type="Proteomes" id="UP000066049">
    <property type="component" value="Chromosome"/>
</dbReference>
<protein>
    <submittedName>
        <fullName evidence="1">Uncharacterized protein</fullName>
    </submittedName>
</protein>
<evidence type="ECO:0000313" key="1">
    <source>
        <dbReference type="EMBL" id="ALF47856.1"/>
    </source>
</evidence>
<organism evidence="1 5">
    <name type="scientific">Campylobacter concisus</name>
    <dbReference type="NCBI Taxonomy" id="199"/>
    <lineage>
        <taxon>Bacteria</taxon>
        <taxon>Pseudomonadati</taxon>
        <taxon>Campylobacterota</taxon>
        <taxon>Epsilonproteobacteria</taxon>
        <taxon>Campylobacterales</taxon>
        <taxon>Campylobacteraceae</taxon>
        <taxon>Campylobacter</taxon>
    </lineage>
</organism>